<reference evidence="1" key="1">
    <citation type="submission" date="2014-09" db="EMBL/GenBank/DDBJ databases">
        <authorList>
            <person name="Magalhaes I.L.F."/>
            <person name="Oliveira U."/>
            <person name="Santos F.R."/>
            <person name="Vidigal T.H.D.A."/>
            <person name="Brescovit A.D."/>
            <person name="Santos A.J."/>
        </authorList>
    </citation>
    <scope>NUCLEOTIDE SEQUENCE</scope>
    <source>
        <tissue evidence="1">Shoot tissue taken approximately 20 cm above the soil surface</tissue>
    </source>
</reference>
<dbReference type="AlphaFoldDB" id="A0A0A9BWD4"/>
<accession>A0A0A9BWD4</accession>
<dbReference type="EMBL" id="GBRH01232410">
    <property type="protein sequence ID" value="JAD65485.1"/>
    <property type="molecule type" value="Transcribed_RNA"/>
</dbReference>
<name>A0A0A9BWD4_ARUDO</name>
<organism evidence="1">
    <name type="scientific">Arundo donax</name>
    <name type="common">Giant reed</name>
    <name type="synonym">Donax arundinaceus</name>
    <dbReference type="NCBI Taxonomy" id="35708"/>
    <lineage>
        <taxon>Eukaryota</taxon>
        <taxon>Viridiplantae</taxon>
        <taxon>Streptophyta</taxon>
        <taxon>Embryophyta</taxon>
        <taxon>Tracheophyta</taxon>
        <taxon>Spermatophyta</taxon>
        <taxon>Magnoliopsida</taxon>
        <taxon>Liliopsida</taxon>
        <taxon>Poales</taxon>
        <taxon>Poaceae</taxon>
        <taxon>PACMAD clade</taxon>
        <taxon>Arundinoideae</taxon>
        <taxon>Arundineae</taxon>
        <taxon>Arundo</taxon>
    </lineage>
</organism>
<sequence length="27" mass="3231">MKALGRDRFHELIARIGMVRVHDEHKD</sequence>
<reference evidence="1" key="2">
    <citation type="journal article" date="2015" name="Data Brief">
        <title>Shoot transcriptome of the giant reed, Arundo donax.</title>
        <authorList>
            <person name="Barrero R.A."/>
            <person name="Guerrero F.D."/>
            <person name="Moolhuijzen P."/>
            <person name="Goolsby J.A."/>
            <person name="Tidwell J."/>
            <person name="Bellgard S.E."/>
            <person name="Bellgard M.I."/>
        </authorList>
    </citation>
    <scope>NUCLEOTIDE SEQUENCE</scope>
    <source>
        <tissue evidence="1">Shoot tissue taken approximately 20 cm above the soil surface</tissue>
    </source>
</reference>
<proteinExistence type="predicted"/>
<evidence type="ECO:0000313" key="1">
    <source>
        <dbReference type="EMBL" id="JAD65485.1"/>
    </source>
</evidence>
<protein>
    <submittedName>
        <fullName evidence="1">Uncharacterized protein</fullName>
    </submittedName>
</protein>